<proteinExistence type="predicted"/>
<dbReference type="InterPro" id="IPR057135">
    <property type="entry name" value="At4g27190-like_LRR"/>
</dbReference>
<comment type="caution">
    <text evidence="3">The sequence shown here is derived from an EMBL/GenBank/DDBJ whole genome shotgun (WGS) entry which is preliminary data.</text>
</comment>
<reference evidence="3 4" key="1">
    <citation type="journal article" date="2019" name="Genome Biol. Evol.">
        <title>Insights into the evolution of the New World diploid cottons (Gossypium, subgenus Houzingenia) based on genome sequencing.</title>
        <authorList>
            <person name="Grover C.E."/>
            <person name="Arick M.A. 2nd"/>
            <person name="Thrash A."/>
            <person name="Conover J.L."/>
            <person name="Sanders W.S."/>
            <person name="Peterson D.G."/>
            <person name="Frelichowski J.E."/>
            <person name="Scheffler J.A."/>
            <person name="Scheffler B.E."/>
            <person name="Wendel J.F."/>
        </authorList>
    </citation>
    <scope>NUCLEOTIDE SEQUENCE [LARGE SCALE GENOMIC DNA]</scope>
    <source>
        <strain evidence="3">27</strain>
        <tissue evidence="3">Leaf</tissue>
    </source>
</reference>
<gene>
    <name evidence="3" type="ORF">Godav_027869</name>
</gene>
<dbReference type="AlphaFoldDB" id="A0A7J8RY13"/>
<dbReference type="PANTHER" id="PTHR33463">
    <property type="entry name" value="NB-ARC DOMAIN-CONTAINING PROTEIN-RELATED"/>
    <property type="match status" value="1"/>
</dbReference>
<accession>A0A7J8RY13</accession>
<protein>
    <recommendedName>
        <fullName evidence="2">Disease resistance protein At4g27190-like leucine-rich repeats domain-containing protein</fullName>
    </recommendedName>
</protein>
<evidence type="ECO:0000313" key="4">
    <source>
        <dbReference type="Proteomes" id="UP000593561"/>
    </source>
</evidence>
<organism evidence="3 4">
    <name type="scientific">Gossypium davidsonii</name>
    <name type="common">Davidson's cotton</name>
    <name type="synonym">Gossypium klotzschianum subsp. davidsonii</name>
    <dbReference type="NCBI Taxonomy" id="34287"/>
    <lineage>
        <taxon>Eukaryota</taxon>
        <taxon>Viridiplantae</taxon>
        <taxon>Streptophyta</taxon>
        <taxon>Embryophyta</taxon>
        <taxon>Tracheophyta</taxon>
        <taxon>Spermatophyta</taxon>
        <taxon>Magnoliopsida</taxon>
        <taxon>eudicotyledons</taxon>
        <taxon>Gunneridae</taxon>
        <taxon>Pentapetalae</taxon>
        <taxon>rosids</taxon>
        <taxon>malvids</taxon>
        <taxon>Malvales</taxon>
        <taxon>Malvaceae</taxon>
        <taxon>Malvoideae</taxon>
        <taxon>Gossypium</taxon>
    </lineage>
</organism>
<keyword evidence="1" id="KW-0611">Plant defense</keyword>
<dbReference type="PANTHER" id="PTHR33463:SF192">
    <property type="entry name" value="DISEASE RESISTANCE PROTEIN RPS2-LIKE"/>
    <property type="match status" value="1"/>
</dbReference>
<dbReference type="InterPro" id="IPR050905">
    <property type="entry name" value="Plant_NBS-LRR"/>
</dbReference>
<evidence type="ECO:0000313" key="3">
    <source>
        <dbReference type="EMBL" id="MBA0618545.1"/>
    </source>
</evidence>
<feature type="domain" description="Disease resistance protein At4g27190-like leucine-rich repeats" evidence="2">
    <location>
        <begin position="63"/>
        <end position="143"/>
    </location>
</feature>
<sequence>MVDCNFKELSPYDGDAGEERDVTMLLPRINELTLEGVDKMTQLWKQGSPSITFVQILKLFKFSNMVAQCLEQLVTLKIGGYKMVREVIFATDEATYHETNLKELKCLELYDLQNLKSFCSGNYTLKFPALDDVTVIDCPAMENFCHGALSTQNCMKVLQVGFPIVSRLILLRLSPLPFDALKTMKSIAEVLVDYRDSLDMRNRNGPRHDVKATQISPFLPQRLDSDCI</sequence>
<keyword evidence="4" id="KW-1185">Reference proteome</keyword>
<dbReference type="EMBL" id="JABFAC010000007">
    <property type="protein sequence ID" value="MBA0618545.1"/>
    <property type="molecule type" value="Genomic_DNA"/>
</dbReference>
<evidence type="ECO:0000259" key="2">
    <source>
        <dbReference type="Pfam" id="PF23247"/>
    </source>
</evidence>
<name>A0A7J8RY13_GOSDV</name>
<dbReference type="Pfam" id="PF23247">
    <property type="entry name" value="LRR_RPS2"/>
    <property type="match status" value="1"/>
</dbReference>
<dbReference type="Proteomes" id="UP000593561">
    <property type="component" value="Unassembled WGS sequence"/>
</dbReference>
<evidence type="ECO:0000256" key="1">
    <source>
        <dbReference type="ARBA" id="ARBA00022821"/>
    </source>
</evidence>